<sequence length="85" mass="9511">MKVLKRGVMLLITLIFFLLTSSMARKDFSLFGVERDVVTAGTDLKENKVQSLLPLFRIMKTVPSGPNPLHNISPPQANIPNYARN</sequence>
<keyword evidence="1" id="KW-0732">Signal</keyword>
<evidence type="ECO:0000256" key="1">
    <source>
        <dbReference type="SAM" id="SignalP"/>
    </source>
</evidence>
<evidence type="ECO:0000313" key="3">
    <source>
        <dbReference type="Proteomes" id="UP000694240"/>
    </source>
</evidence>
<evidence type="ECO:0008006" key="4">
    <source>
        <dbReference type="Google" id="ProtNLM"/>
    </source>
</evidence>
<reference evidence="2 3" key="1">
    <citation type="submission" date="2020-12" db="EMBL/GenBank/DDBJ databases">
        <title>Concerted genomic and epigenomic changes stabilize Arabidopsis allopolyploids.</title>
        <authorList>
            <person name="Chen Z."/>
        </authorList>
    </citation>
    <scope>NUCLEOTIDE SEQUENCE [LARGE SCALE GENOMIC DNA]</scope>
    <source>
        <strain evidence="2">Allo738</strain>
        <tissue evidence="2">Leaf</tissue>
    </source>
</reference>
<protein>
    <recommendedName>
        <fullName evidence="4">Transmembrane protein</fullName>
    </recommendedName>
</protein>
<accession>A0A8T2BRF0</accession>
<evidence type="ECO:0000313" key="2">
    <source>
        <dbReference type="EMBL" id="KAG7586191.1"/>
    </source>
</evidence>
<dbReference type="AlphaFoldDB" id="A0A8T2BRF0"/>
<feature type="chain" id="PRO_5035916008" description="Transmembrane protein" evidence="1">
    <location>
        <begin position="25"/>
        <end position="85"/>
    </location>
</feature>
<proteinExistence type="predicted"/>
<organism evidence="2 3">
    <name type="scientific">Arabidopsis thaliana x Arabidopsis arenosa</name>
    <dbReference type="NCBI Taxonomy" id="1240361"/>
    <lineage>
        <taxon>Eukaryota</taxon>
        <taxon>Viridiplantae</taxon>
        <taxon>Streptophyta</taxon>
        <taxon>Embryophyta</taxon>
        <taxon>Tracheophyta</taxon>
        <taxon>Spermatophyta</taxon>
        <taxon>Magnoliopsida</taxon>
        <taxon>eudicotyledons</taxon>
        <taxon>Gunneridae</taxon>
        <taxon>Pentapetalae</taxon>
        <taxon>rosids</taxon>
        <taxon>malvids</taxon>
        <taxon>Brassicales</taxon>
        <taxon>Brassicaceae</taxon>
        <taxon>Camelineae</taxon>
        <taxon>Arabidopsis</taxon>
    </lineage>
</organism>
<dbReference type="EMBL" id="JAEFBK010000007">
    <property type="protein sequence ID" value="KAG7586191.1"/>
    <property type="molecule type" value="Genomic_DNA"/>
</dbReference>
<keyword evidence="3" id="KW-1185">Reference proteome</keyword>
<comment type="caution">
    <text evidence="2">The sequence shown here is derived from an EMBL/GenBank/DDBJ whole genome shotgun (WGS) entry which is preliminary data.</text>
</comment>
<dbReference type="Proteomes" id="UP000694240">
    <property type="component" value="Chromosome 7"/>
</dbReference>
<gene>
    <name evidence="2" type="ORF">ISN45_Aa02g015200</name>
</gene>
<feature type="signal peptide" evidence="1">
    <location>
        <begin position="1"/>
        <end position="24"/>
    </location>
</feature>
<name>A0A8T2BRF0_9BRAS</name>